<accession>V6M3R9</accession>
<name>V6M3R9_9EUKA</name>
<dbReference type="AlphaFoldDB" id="V6M3R9"/>
<reference evidence="1" key="1">
    <citation type="journal article" date="2014" name="PLoS Genet.">
        <title>The Genome of Spironucleus salmonicida Highlights a Fish Pathogen Adapted to Fluctuating Environments.</title>
        <authorList>
            <person name="Xu F."/>
            <person name="Jerlstrom-Hultqvist J."/>
            <person name="Einarsson E."/>
            <person name="Astvaldsson A."/>
            <person name="Svard S.G."/>
            <person name="Andersson J.O."/>
        </authorList>
    </citation>
    <scope>NUCLEOTIDE SEQUENCE</scope>
</reference>
<organism evidence="1">
    <name type="scientific">Spironucleus salmonicida</name>
    <dbReference type="NCBI Taxonomy" id="348837"/>
    <lineage>
        <taxon>Eukaryota</taxon>
        <taxon>Metamonada</taxon>
        <taxon>Diplomonadida</taxon>
        <taxon>Hexamitidae</taxon>
        <taxon>Hexamitinae</taxon>
        <taxon>Spironucleus</taxon>
    </lineage>
</organism>
<proteinExistence type="predicted"/>
<protein>
    <submittedName>
        <fullName evidence="1">Uncharacterized protein</fullName>
    </submittedName>
</protein>
<dbReference type="EMBL" id="KI546015">
    <property type="protein sequence ID" value="EST47949.1"/>
    <property type="molecule type" value="Genomic_DNA"/>
</dbReference>
<gene>
    <name evidence="1" type="ORF">SS50377_11932</name>
</gene>
<sequence length="402" mass="44791">MKGAVSQLFTPTVKFSTSTTTLKQLQDPTLALSPYNQVTPILRNSKAAACPERQSEPMEMSENYQDRTEALEYTASYNDILRQKAPAPPQLAASLGSSALLKSQQTINLNTFNQQKRILRLLQSCTGKDVSANPRPMKDPPSTFLRDILEHGPVQEISQHQIGQLRQDNDNFARSIRLVTEAAASLDEFLASHDCQEVALASSQKTQKIVKTHFKQFANSLFPDFAVAYTHQQISLSYNTSSGLSIFRVTIGARPKALRSTVFGVQIAFNCIFENISAQLLEIVPETYRFGSPRFQAKRDMQIFAPLLSSRRQVFSAPYDLGDFLFSDFLEFQREVLAKVSNFRSLAEKLQLNPGVICYIGCGKLILRSHARCREVQDLVSFEGRCCETGDLVCGVDGVLGN</sequence>
<evidence type="ECO:0000313" key="1">
    <source>
        <dbReference type="EMBL" id="EST47949.1"/>
    </source>
</evidence>